<organism evidence="1 2">
    <name type="scientific">Avena sativa</name>
    <name type="common">Oat</name>
    <dbReference type="NCBI Taxonomy" id="4498"/>
    <lineage>
        <taxon>Eukaryota</taxon>
        <taxon>Viridiplantae</taxon>
        <taxon>Streptophyta</taxon>
        <taxon>Embryophyta</taxon>
        <taxon>Tracheophyta</taxon>
        <taxon>Spermatophyta</taxon>
        <taxon>Magnoliopsida</taxon>
        <taxon>Liliopsida</taxon>
        <taxon>Poales</taxon>
        <taxon>Poaceae</taxon>
        <taxon>BOP clade</taxon>
        <taxon>Pooideae</taxon>
        <taxon>Poodae</taxon>
        <taxon>Poeae</taxon>
        <taxon>Poeae Chloroplast Group 1 (Aveneae type)</taxon>
        <taxon>Aveninae</taxon>
        <taxon>Avena</taxon>
    </lineage>
</organism>
<protein>
    <submittedName>
        <fullName evidence="1">Uncharacterized protein</fullName>
    </submittedName>
</protein>
<evidence type="ECO:0000313" key="1">
    <source>
        <dbReference type="EnsemblPlants" id="AVESA.00010b.r2.5DG0937850.1.CDS"/>
    </source>
</evidence>
<evidence type="ECO:0000313" key="2">
    <source>
        <dbReference type="Proteomes" id="UP001732700"/>
    </source>
</evidence>
<sequence length="737" mass="83313">MEAAGTAAAEAAAAAKPLTPEEEALRRNTDCVYFLASPLTCKKGNECDFRHSEGARMNPRDCYYWLNGNCLNPKCSFRHPPIDGMFGAPTPGMPAVSSNYAAYNSGKQMVPCYYFQKGNCMKGDKCPFYHPQSAGNNPPEQVVKASTFPLEQPQTQKNDFLGIKEFGQTNHFTQQGGVILNDRSKMTVNRPAANSARIATAAMPAELASNGVKSLPKSERVQNSMPAVNKSFRTSSEEELDQNNLLVENDLTKEWTQSYQTPPADDLPQNSRDADELPEESPGFDVLVDNDADGPAYVHDDEDFGRDMYPIEDYEYAPADFEMLPHHERELFNGMGEQVPIRQMYDGYERKRRRPSSERNMDRPSHSERRSRHRETGPVEIDGSDLRHRLRRRKINGSAVISPDRSGEQRRRDEHYRERERAHDGQHTHRDRHQGSRGSTLSSRLQGRIKLPGRSPDRVDTRSETERDRRQLRDRLSPVRHHMDIQGGRHREAPHHQERTRRRSSERASGGRNADGQHLRRNVTDSPNFATRRDFGPESRKANGSVESEASLDFEGPKPLSLILQRKRQAAVSNGSTAHSVKEDKSVEVSRRQPESLDEAAKAGYDSIASSEEYKSRSGDEEYKEECQMELVDGHGQSSSHGDKPEEYKEECQMDPVDGHGQSSSHGDRPEVEDIIEVDPAGNQEVGNYEQREGESDYEATGGQEYKFEDENLYEEYEDDDDDDDDDFARKVGVVLS</sequence>
<keyword evidence="2" id="KW-1185">Reference proteome</keyword>
<dbReference type="Proteomes" id="UP001732700">
    <property type="component" value="Chromosome 5D"/>
</dbReference>
<name>A0ACD5YCJ8_AVESA</name>
<accession>A0ACD5YCJ8</accession>
<proteinExistence type="predicted"/>
<reference evidence="1" key="1">
    <citation type="submission" date="2021-05" db="EMBL/GenBank/DDBJ databases">
        <authorList>
            <person name="Scholz U."/>
            <person name="Mascher M."/>
            <person name="Fiebig A."/>
        </authorList>
    </citation>
    <scope>NUCLEOTIDE SEQUENCE [LARGE SCALE GENOMIC DNA]</scope>
</reference>
<dbReference type="EnsemblPlants" id="AVESA.00010b.r2.5DG0937850.1">
    <property type="protein sequence ID" value="AVESA.00010b.r2.5DG0937850.1.CDS"/>
    <property type="gene ID" value="AVESA.00010b.r2.5DG0937850"/>
</dbReference>
<reference evidence="1" key="2">
    <citation type="submission" date="2025-09" db="UniProtKB">
        <authorList>
            <consortium name="EnsemblPlants"/>
        </authorList>
    </citation>
    <scope>IDENTIFICATION</scope>
</reference>